<dbReference type="Proteomes" id="UP000219452">
    <property type="component" value="Unassembled WGS sequence"/>
</dbReference>
<dbReference type="InterPro" id="IPR004888">
    <property type="entry name" value="Glycoside_hydrolase_63"/>
</dbReference>
<protein>
    <recommendedName>
        <fullName evidence="1">Mannosylglycerate hydrolase MGH1-like glycoside hydrolase domain-containing protein</fullName>
    </recommendedName>
</protein>
<dbReference type="InterPro" id="IPR012341">
    <property type="entry name" value="6hp_glycosidase-like_sf"/>
</dbReference>
<dbReference type="Pfam" id="PF22422">
    <property type="entry name" value="MGH1-like_GH"/>
    <property type="match status" value="1"/>
</dbReference>
<dbReference type="InterPro" id="IPR008928">
    <property type="entry name" value="6-hairpin_glycosidase_sf"/>
</dbReference>
<reference evidence="3" key="1">
    <citation type="submission" date="2017-09" db="EMBL/GenBank/DDBJ databases">
        <authorList>
            <person name="Varghese N."/>
            <person name="Submissions S."/>
        </authorList>
    </citation>
    <scope>NUCLEOTIDE SEQUENCE [LARGE SCALE GENOMIC DNA]</scope>
    <source>
        <strain evidence="3">DSM 29961</strain>
    </source>
</reference>
<gene>
    <name evidence="2" type="ORF">SAMN06269250_1923</name>
</gene>
<name>A0A286FF00_9BACT</name>
<feature type="domain" description="Mannosylglycerate hydrolase MGH1-like glycoside hydrolase" evidence="1">
    <location>
        <begin position="444"/>
        <end position="673"/>
    </location>
</feature>
<dbReference type="GO" id="GO:0004573">
    <property type="term" value="F:Glc3Man9GlcNAc2 oligosaccharide glucosidase activity"/>
    <property type="evidence" value="ECO:0007669"/>
    <property type="project" value="InterPro"/>
</dbReference>
<sequence>MYFSQPTHTSYILPISYIIHPIQLTTEHNRLNDPAWRQWGPYVSDRQWGTVREDYSANGDAWNYVTHDKARSYTYRWGEDGIAGFSDDKQQLCLALALWNGQDPILKERYFGLSNAEGNHGEDVKELYYYLDNTPSHSYQRMLYKYPQAAYPYERLVTENGRRGRLDPEFELLDTGLFDQDRYFDVFVEYAKAGPQDILMAVTIHNRGPETASLHVLPTLWFRNTWIFGDDTDGVPNYHPSLILQPDRTVSVEDSALGRYILHAEGQPDWLFCENESNRVRLYNTHLGSCYPKDGINDYLVHGTDTVNPAKKGTKTAAHYTVTILAGGSTVVRLRLEATGPVGVGLEKPFATFDDVLANRKLEADEFYAHIQPANATDDEKLVQRQAYAGMLWSKQYYYYDVSRWLAGDANSPPPPPERLHGRNHTWLQLINAGVISMPDKWEYPWYAAWDWAFHCISLSIIDPDLAKQQLMLLTNEWFMHPNGQLPAYEWNFSDVNPPVQAWAAWRIYHLELERKPPGEQDLTFLRAIFHKLMLNFTWWVNRKDQSGNNIFEGGFLGLDNIGVFDRNTAFPDGSHLEQADGTSWMAMYALNMMRIALELARHDPVYDEMATKFFDHFLYIAGAITHIGNTNVGLWDEEDAFFYDQLRMEDGTIYRMKVRTLVGLIPMFAVEVLDAELLQANPDFVDRMVWFQGHRPDLYHQVSRYAEKGVDEKRLLSLLRGFRLKALLARMLDETEFLSPHGVRAVSKIYQENPYEFTLDHTTFRLAYTPAESDSGMFGGNSNWRGPVWMPTNYLMVESLERFYHYFGDSFTVEFPVGSGQQITLKEVARELNNRLISLFTLDANGERPSFGKHPKYKDPDFRDYVLFYEYFDGDNGRGVGASHQTGWTGLVAELINRKYGSLR</sequence>
<organism evidence="2 3">
    <name type="scientific">Spirosoma fluviale</name>
    <dbReference type="NCBI Taxonomy" id="1597977"/>
    <lineage>
        <taxon>Bacteria</taxon>
        <taxon>Pseudomonadati</taxon>
        <taxon>Bacteroidota</taxon>
        <taxon>Cytophagia</taxon>
        <taxon>Cytophagales</taxon>
        <taxon>Cytophagaceae</taxon>
        <taxon>Spirosoma</taxon>
    </lineage>
</organism>
<dbReference type="SUPFAM" id="SSF48208">
    <property type="entry name" value="Six-hairpin glycosidases"/>
    <property type="match status" value="1"/>
</dbReference>
<dbReference type="Gene3D" id="1.50.10.10">
    <property type="match status" value="1"/>
</dbReference>
<evidence type="ECO:0000259" key="1">
    <source>
        <dbReference type="Pfam" id="PF22422"/>
    </source>
</evidence>
<dbReference type="EMBL" id="OCNH01000001">
    <property type="protein sequence ID" value="SOD81817.1"/>
    <property type="molecule type" value="Genomic_DNA"/>
</dbReference>
<dbReference type="PANTHER" id="PTHR10412">
    <property type="entry name" value="MANNOSYL-OLIGOSACCHARIDE GLUCOSIDASE"/>
    <property type="match status" value="1"/>
</dbReference>
<dbReference type="GO" id="GO:0009311">
    <property type="term" value="P:oligosaccharide metabolic process"/>
    <property type="evidence" value="ECO:0007669"/>
    <property type="project" value="InterPro"/>
</dbReference>
<evidence type="ECO:0000313" key="3">
    <source>
        <dbReference type="Proteomes" id="UP000219452"/>
    </source>
</evidence>
<proteinExistence type="predicted"/>
<dbReference type="InterPro" id="IPR054491">
    <property type="entry name" value="MGH1-like_GH"/>
</dbReference>
<dbReference type="AlphaFoldDB" id="A0A286FF00"/>
<keyword evidence="3" id="KW-1185">Reference proteome</keyword>
<evidence type="ECO:0000313" key="2">
    <source>
        <dbReference type="EMBL" id="SOD81817.1"/>
    </source>
</evidence>
<accession>A0A286FF00</accession>
<dbReference type="PANTHER" id="PTHR10412:SF10">
    <property type="entry name" value="GLYCOSYL HYDROLASE FAMILY 63 C-TERMINAL DOMAIN-CONTAINING PROTEIN"/>
    <property type="match status" value="1"/>
</dbReference>